<evidence type="ECO:0000259" key="2">
    <source>
        <dbReference type="PROSITE" id="PS51766"/>
    </source>
</evidence>
<dbReference type="AlphaFoldDB" id="A0A518HFD1"/>
<dbReference type="EMBL" id="CP036429">
    <property type="protein sequence ID" value="QDV39554.1"/>
    <property type="molecule type" value="Genomic_DNA"/>
</dbReference>
<dbReference type="PROSITE" id="PS51766">
    <property type="entry name" value="DOCKERIN"/>
    <property type="match status" value="1"/>
</dbReference>
<proteinExistence type="predicted"/>
<gene>
    <name evidence="3" type="ORF">ElP_75250</name>
</gene>
<feature type="region of interest" description="Disordered" evidence="1">
    <location>
        <begin position="1"/>
        <end position="141"/>
    </location>
</feature>
<keyword evidence="3" id="KW-0614">Plasmid</keyword>
<dbReference type="KEGG" id="tpla:ElP_75250"/>
<name>A0A518HFD1_9BACT</name>
<organism evidence="3 4">
    <name type="scientific">Tautonia plasticadhaerens</name>
    <dbReference type="NCBI Taxonomy" id="2527974"/>
    <lineage>
        <taxon>Bacteria</taxon>
        <taxon>Pseudomonadati</taxon>
        <taxon>Planctomycetota</taxon>
        <taxon>Planctomycetia</taxon>
        <taxon>Isosphaerales</taxon>
        <taxon>Isosphaeraceae</taxon>
        <taxon>Tautonia</taxon>
    </lineage>
</organism>
<dbReference type="InterPro" id="IPR013783">
    <property type="entry name" value="Ig-like_fold"/>
</dbReference>
<dbReference type="Proteomes" id="UP000317835">
    <property type="component" value="Plasmid pElP_3"/>
</dbReference>
<feature type="region of interest" description="Disordered" evidence="1">
    <location>
        <begin position="292"/>
        <end position="311"/>
    </location>
</feature>
<dbReference type="InterPro" id="IPR016134">
    <property type="entry name" value="Dockerin_dom"/>
</dbReference>
<evidence type="ECO:0000256" key="1">
    <source>
        <dbReference type="SAM" id="MobiDB-lite"/>
    </source>
</evidence>
<dbReference type="GO" id="GO:0004553">
    <property type="term" value="F:hydrolase activity, hydrolyzing O-glycosyl compounds"/>
    <property type="evidence" value="ECO:0007669"/>
    <property type="project" value="InterPro"/>
</dbReference>
<dbReference type="InterPro" id="IPR036439">
    <property type="entry name" value="Dockerin_dom_sf"/>
</dbReference>
<dbReference type="Pfam" id="PF00404">
    <property type="entry name" value="Dockerin_1"/>
    <property type="match status" value="1"/>
</dbReference>
<dbReference type="InterPro" id="IPR002105">
    <property type="entry name" value="Dockerin_1_rpt"/>
</dbReference>
<feature type="compositionally biased region" description="Low complexity" evidence="1">
    <location>
        <begin position="339"/>
        <end position="348"/>
    </location>
</feature>
<geneLocation type="plasmid" evidence="4">
    <name>pelp_3</name>
</geneLocation>
<protein>
    <recommendedName>
        <fullName evidence="2">Dockerin domain-containing protein</fullName>
    </recommendedName>
</protein>
<feature type="domain" description="Dockerin" evidence="2">
    <location>
        <begin position="270"/>
        <end position="337"/>
    </location>
</feature>
<accession>A0A518HFD1</accession>
<feature type="compositionally biased region" description="Basic and acidic residues" evidence="1">
    <location>
        <begin position="78"/>
        <end position="92"/>
    </location>
</feature>
<evidence type="ECO:0000313" key="3">
    <source>
        <dbReference type="EMBL" id="QDV39554.1"/>
    </source>
</evidence>
<dbReference type="PROSITE" id="PS00018">
    <property type="entry name" value="EF_HAND_1"/>
    <property type="match status" value="3"/>
</dbReference>
<feature type="region of interest" description="Disordered" evidence="1">
    <location>
        <begin position="334"/>
        <end position="354"/>
    </location>
</feature>
<evidence type="ECO:0000313" key="4">
    <source>
        <dbReference type="Proteomes" id="UP000317835"/>
    </source>
</evidence>
<dbReference type="InterPro" id="IPR018247">
    <property type="entry name" value="EF_Hand_1_Ca_BS"/>
</dbReference>
<reference evidence="3 4" key="1">
    <citation type="submission" date="2019-02" db="EMBL/GenBank/DDBJ databases">
        <title>Deep-cultivation of Planctomycetes and their phenomic and genomic characterization uncovers novel biology.</title>
        <authorList>
            <person name="Wiegand S."/>
            <person name="Jogler M."/>
            <person name="Boedeker C."/>
            <person name="Pinto D."/>
            <person name="Vollmers J."/>
            <person name="Rivas-Marin E."/>
            <person name="Kohn T."/>
            <person name="Peeters S.H."/>
            <person name="Heuer A."/>
            <person name="Rast P."/>
            <person name="Oberbeckmann S."/>
            <person name="Bunk B."/>
            <person name="Jeske O."/>
            <person name="Meyerdierks A."/>
            <person name="Storesund J.E."/>
            <person name="Kallscheuer N."/>
            <person name="Luecker S."/>
            <person name="Lage O.M."/>
            <person name="Pohl T."/>
            <person name="Merkel B.J."/>
            <person name="Hornburger P."/>
            <person name="Mueller R.-W."/>
            <person name="Bruemmer F."/>
            <person name="Labrenz M."/>
            <person name="Spormann A.M."/>
            <person name="Op den Camp H."/>
            <person name="Overmann J."/>
            <person name="Amann R."/>
            <person name="Jetten M.S.M."/>
            <person name="Mascher T."/>
            <person name="Medema M.H."/>
            <person name="Devos D.P."/>
            <person name="Kaster A.-K."/>
            <person name="Ovreas L."/>
            <person name="Rohde M."/>
            <person name="Galperin M.Y."/>
            <person name="Jogler C."/>
        </authorList>
    </citation>
    <scope>NUCLEOTIDE SEQUENCE [LARGE SCALE GENOMIC DNA]</scope>
    <source>
        <strain evidence="3 4">ElP</strain>
        <plasmid evidence="4">pelp_3</plasmid>
    </source>
</reference>
<keyword evidence="4" id="KW-1185">Reference proteome</keyword>
<dbReference type="SUPFAM" id="SSF63446">
    <property type="entry name" value="Type I dockerin domain"/>
    <property type="match status" value="1"/>
</dbReference>
<dbReference type="GO" id="GO:0000272">
    <property type="term" value="P:polysaccharide catabolic process"/>
    <property type="evidence" value="ECO:0007669"/>
    <property type="project" value="InterPro"/>
</dbReference>
<sequence length="648" mass="66962">MDGEVVSPSRVRSTAATPREPHLPWGDPGGIDTVSGGMTARVGKSCDSNPMRSSGRPPRRTLMKEDESASSRSNSKFRAPDHHSKFSRDVSPGRRGIRLGWRRGGSPSTITPPDRRPVAGPLTDLPREPDTMRNPCPEGPRRPRRALVCIEPLESRALLSTVMAPFASFRGRIDGPRGAPIEVRAGPGDFGLAAGGRVILRVEARAAGDGTLDPGATRVESPTPGGAWTLTRRADAPGGSAGVTVASVRPGALRLRPAAEGGTSGDFELDVSLAGDVDGDGRVDRPDLLAIRGAPGRPPSSPGEAGGADVNGDGRVGLLDLLIASRNFGATTDLRPLEDSAGIDPAADPDGDGRVDADEVDLVGRTAPGASVRLDLGGDGSFEQELTADADGRYRFTVPLAAGANVFAVEAADTFGQVAEARITVDRGADAPRVSASFDFSEGDGGWEAGFAELPSEPDEAYELESGIRPLPSELGTDGTGYLLQGHNRSDDVFMFLKRSLGAADGVVPGQAYEVRFTIRFASDAPSGGFGIGGSPGESVTLKAGAGAEEPVAVPQDDGSLGLNVDKGNQTVGGPAASVAGTIANGEEPVESGPQPYAPVTVEHTHTVPARADSDGDLWLLVGTDSGFEGLTAIYYRQIDVELVPVSG</sequence>
<dbReference type="Gene3D" id="1.10.1330.10">
    <property type="entry name" value="Dockerin domain"/>
    <property type="match status" value="1"/>
</dbReference>
<dbReference type="Gene3D" id="2.60.40.10">
    <property type="entry name" value="Immunoglobulins"/>
    <property type="match status" value="1"/>
</dbReference>